<protein>
    <submittedName>
        <fullName evidence="1">Uncharacterized protein</fullName>
    </submittedName>
</protein>
<name>A0ABR0AHA1_9CRUS</name>
<organism evidence="1 2">
    <name type="scientific">Daphnia magna</name>
    <dbReference type="NCBI Taxonomy" id="35525"/>
    <lineage>
        <taxon>Eukaryota</taxon>
        <taxon>Metazoa</taxon>
        <taxon>Ecdysozoa</taxon>
        <taxon>Arthropoda</taxon>
        <taxon>Crustacea</taxon>
        <taxon>Branchiopoda</taxon>
        <taxon>Diplostraca</taxon>
        <taxon>Cladocera</taxon>
        <taxon>Anomopoda</taxon>
        <taxon>Daphniidae</taxon>
        <taxon>Daphnia</taxon>
    </lineage>
</organism>
<gene>
    <name evidence="1" type="ORF">OUZ56_009932</name>
</gene>
<reference evidence="1 2" key="1">
    <citation type="journal article" date="2023" name="Nucleic Acids Res.">
        <title>The hologenome of Daphnia magna reveals possible DNA methylation and microbiome-mediated evolution of the host genome.</title>
        <authorList>
            <person name="Chaturvedi A."/>
            <person name="Li X."/>
            <person name="Dhandapani V."/>
            <person name="Marshall H."/>
            <person name="Kissane S."/>
            <person name="Cuenca-Cambronero M."/>
            <person name="Asole G."/>
            <person name="Calvet F."/>
            <person name="Ruiz-Romero M."/>
            <person name="Marangio P."/>
            <person name="Guigo R."/>
            <person name="Rago D."/>
            <person name="Mirbahai L."/>
            <person name="Eastwood N."/>
            <person name="Colbourne J.K."/>
            <person name="Zhou J."/>
            <person name="Mallon E."/>
            <person name="Orsini L."/>
        </authorList>
    </citation>
    <scope>NUCLEOTIDE SEQUENCE [LARGE SCALE GENOMIC DNA]</scope>
    <source>
        <strain evidence="1">LRV0_1</strain>
    </source>
</reference>
<evidence type="ECO:0000313" key="2">
    <source>
        <dbReference type="Proteomes" id="UP001234178"/>
    </source>
</evidence>
<dbReference type="EMBL" id="JAOYFB010000037">
    <property type="protein sequence ID" value="KAK4024509.1"/>
    <property type="molecule type" value="Genomic_DNA"/>
</dbReference>
<dbReference type="Proteomes" id="UP001234178">
    <property type="component" value="Unassembled WGS sequence"/>
</dbReference>
<keyword evidence="2" id="KW-1185">Reference proteome</keyword>
<proteinExistence type="predicted"/>
<comment type="caution">
    <text evidence="1">The sequence shown here is derived from an EMBL/GenBank/DDBJ whole genome shotgun (WGS) entry which is preliminary data.</text>
</comment>
<sequence length="68" mass="7894">MMLRRIITKNSVNGGALLSSWKLRDDAIRNLLIKHFDGNDSYIRDSFESVIEKVSKFSFYYAAKHINV</sequence>
<accession>A0ABR0AHA1</accession>
<evidence type="ECO:0000313" key="1">
    <source>
        <dbReference type="EMBL" id="KAK4024509.1"/>
    </source>
</evidence>